<evidence type="ECO:0000313" key="3">
    <source>
        <dbReference type="Proteomes" id="UP001156870"/>
    </source>
</evidence>
<keyword evidence="1" id="KW-0732">Signal</keyword>
<proteinExistence type="predicted"/>
<dbReference type="EMBL" id="BSPD01000020">
    <property type="protein sequence ID" value="GLS24920.1"/>
    <property type="molecule type" value="Genomic_DNA"/>
</dbReference>
<sequence length="104" mass="11128">MKTKVLMIIGVTAICSACSWVKLTPAGKGVDVRVSTSVANCKPMGDLTVSGVDNVSIYKRNLEKVESELTTQARNDAAVMGANVIVPVAKPLEGRQKFKTYQCP</sequence>
<dbReference type="InterPro" id="IPR025294">
    <property type="entry name" value="DUF4156"/>
</dbReference>
<accession>A0AA37WL46</accession>
<organism evidence="2 3">
    <name type="scientific">Marinibactrum halimedae</name>
    <dbReference type="NCBI Taxonomy" id="1444977"/>
    <lineage>
        <taxon>Bacteria</taxon>
        <taxon>Pseudomonadati</taxon>
        <taxon>Pseudomonadota</taxon>
        <taxon>Gammaproteobacteria</taxon>
        <taxon>Cellvibrionales</taxon>
        <taxon>Cellvibrionaceae</taxon>
        <taxon>Marinibactrum</taxon>
    </lineage>
</organism>
<dbReference type="RefSeq" id="WP_232592262.1">
    <property type="nucleotide sequence ID" value="NZ_BSPD01000020.1"/>
</dbReference>
<keyword evidence="3" id="KW-1185">Reference proteome</keyword>
<dbReference type="AlphaFoldDB" id="A0AA37WL46"/>
<comment type="caution">
    <text evidence="2">The sequence shown here is derived from an EMBL/GenBank/DDBJ whole genome shotgun (WGS) entry which is preliminary data.</text>
</comment>
<reference evidence="2 3" key="1">
    <citation type="journal article" date="2014" name="Int. J. Syst. Evol. Microbiol.">
        <title>Complete genome sequence of Corynebacterium casei LMG S-19264T (=DSM 44701T), isolated from a smear-ripened cheese.</title>
        <authorList>
            <consortium name="US DOE Joint Genome Institute (JGI-PGF)"/>
            <person name="Walter F."/>
            <person name="Albersmeier A."/>
            <person name="Kalinowski J."/>
            <person name="Ruckert C."/>
        </authorList>
    </citation>
    <scope>NUCLEOTIDE SEQUENCE [LARGE SCALE GENOMIC DNA]</scope>
    <source>
        <strain evidence="2 3">NBRC 110095</strain>
    </source>
</reference>
<evidence type="ECO:0000313" key="2">
    <source>
        <dbReference type="EMBL" id="GLS24920.1"/>
    </source>
</evidence>
<gene>
    <name evidence="2" type="ORF">GCM10007877_06340</name>
</gene>
<evidence type="ECO:0000256" key="1">
    <source>
        <dbReference type="SAM" id="SignalP"/>
    </source>
</evidence>
<feature type="signal peptide" evidence="1">
    <location>
        <begin position="1"/>
        <end position="17"/>
    </location>
</feature>
<name>A0AA37WL46_9GAMM</name>
<protein>
    <recommendedName>
        <fullName evidence="4">DUF4156 domain-containing protein</fullName>
    </recommendedName>
</protein>
<dbReference type="Proteomes" id="UP001156870">
    <property type="component" value="Unassembled WGS sequence"/>
</dbReference>
<dbReference type="Pfam" id="PF13698">
    <property type="entry name" value="DUF4156"/>
    <property type="match status" value="1"/>
</dbReference>
<feature type="chain" id="PRO_5041297577" description="DUF4156 domain-containing protein" evidence="1">
    <location>
        <begin position="18"/>
        <end position="104"/>
    </location>
</feature>
<evidence type="ECO:0008006" key="4">
    <source>
        <dbReference type="Google" id="ProtNLM"/>
    </source>
</evidence>